<dbReference type="RefSeq" id="WP_173414614.1">
    <property type="nucleotide sequence ID" value="NZ_CP054139.1"/>
</dbReference>
<proteinExistence type="predicted"/>
<feature type="transmembrane region" description="Helical" evidence="5">
    <location>
        <begin position="191"/>
        <end position="209"/>
    </location>
</feature>
<dbReference type="InterPro" id="IPR051533">
    <property type="entry name" value="WaaL-like"/>
</dbReference>
<evidence type="ECO:0000313" key="7">
    <source>
        <dbReference type="EMBL" id="QKJ29924.1"/>
    </source>
</evidence>
<dbReference type="Pfam" id="PF04932">
    <property type="entry name" value="Wzy_C"/>
    <property type="match status" value="1"/>
</dbReference>
<feature type="transmembrane region" description="Helical" evidence="5">
    <location>
        <begin position="394"/>
        <end position="413"/>
    </location>
</feature>
<keyword evidence="2 5" id="KW-0812">Transmembrane</keyword>
<feature type="transmembrane region" description="Helical" evidence="5">
    <location>
        <begin position="215"/>
        <end position="232"/>
    </location>
</feature>
<keyword evidence="3 5" id="KW-1133">Transmembrane helix</keyword>
<dbReference type="EMBL" id="CP054139">
    <property type="protein sequence ID" value="QKJ29924.1"/>
    <property type="molecule type" value="Genomic_DNA"/>
</dbReference>
<feature type="transmembrane region" description="Helical" evidence="5">
    <location>
        <begin position="93"/>
        <end position="109"/>
    </location>
</feature>
<evidence type="ECO:0000256" key="1">
    <source>
        <dbReference type="ARBA" id="ARBA00004141"/>
    </source>
</evidence>
<dbReference type="PANTHER" id="PTHR37422">
    <property type="entry name" value="TEICHURONIC ACID BIOSYNTHESIS PROTEIN TUAE"/>
    <property type="match status" value="1"/>
</dbReference>
<keyword evidence="4 5" id="KW-0472">Membrane</keyword>
<dbReference type="KEGG" id="mmab:HQ865_09200"/>
<dbReference type="GO" id="GO:0016874">
    <property type="term" value="F:ligase activity"/>
    <property type="evidence" value="ECO:0007669"/>
    <property type="project" value="UniProtKB-KW"/>
</dbReference>
<accession>A0A7D4QAD8</accession>
<organism evidence="7 8">
    <name type="scientific">Mucilaginibacter mali</name>
    <dbReference type="NCBI Taxonomy" id="2740462"/>
    <lineage>
        <taxon>Bacteria</taxon>
        <taxon>Pseudomonadati</taxon>
        <taxon>Bacteroidota</taxon>
        <taxon>Sphingobacteriia</taxon>
        <taxon>Sphingobacteriales</taxon>
        <taxon>Sphingobacteriaceae</taxon>
        <taxon>Mucilaginibacter</taxon>
    </lineage>
</organism>
<feature type="transmembrane region" description="Helical" evidence="5">
    <location>
        <begin position="337"/>
        <end position="358"/>
    </location>
</feature>
<feature type="transmembrane region" description="Helical" evidence="5">
    <location>
        <begin position="20"/>
        <end position="43"/>
    </location>
</feature>
<dbReference type="PANTHER" id="PTHR37422:SF13">
    <property type="entry name" value="LIPOPOLYSACCHARIDE BIOSYNTHESIS PROTEIN PA4999-RELATED"/>
    <property type="match status" value="1"/>
</dbReference>
<feature type="transmembrane region" description="Helical" evidence="5">
    <location>
        <begin position="239"/>
        <end position="259"/>
    </location>
</feature>
<evidence type="ECO:0000259" key="6">
    <source>
        <dbReference type="Pfam" id="PF04932"/>
    </source>
</evidence>
<evidence type="ECO:0000256" key="5">
    <source>
        <dbReference type="SAM" id="Phobius"/>
    </source>
</evidence>
<comment type="subcellular location">
    <subcellularLocation>
        <location evidence="1">Membrane</location>
        <topology evidence="1">Multi-pass membrane protein</topology>
    </subcellularLocation>
</comment>
<keyword evidence="7" id="KW-0436">Ligase</keyword>
<evidence type="ECO:0000313" key="8">
    <source>
        <dbReference type="Proteomes" id="UP000505355"/>
    </source>
</evidence>
<gene>
    <name evidence="7" type="ORF">HQ865_09200</name>
</gene>
<reference evidence="7 8" key="1">
    <citation type="submission" date="2020-05" db="EMBL/GenBank/DDBJ databases">
        <title>Mucilaginibacter mali sp. nov.</title>
        <authorList>
            <person name="Kim H.S."/>
            <person name="Lee K.C."/>
            <person name="Suh M.K."/>
            <person name="Kim J.-S."/>
            <person name="Han K.-I."/>
            <person name="Eom M.K."/>
            <person name="Shin Y.K."/>
            <person name="Lee J.-S."/>
        </authorList>
    </citation>
    <scope>NUCLEOTIDE SEQUENCE [LARGE SCALE GENOMIC DNA]</scope>
    <source>
        <strain evidence="7 8">G2-14</strain>
    </source>
</reference>
<evidence type="ECO:0000256" key="2">
    <source>
        <dbReference type="ARBA" id="ARBA00022692"/>
    </source>
</evidence>
<dbReference type="AlphaFoldDB" id="A0A7D4QAD8"/>
<keyword evidence="8" id="KW-1185">Reference proteome</keyword>
<feature type="domain" description="O-antigen ligase-related" evidence="6">
    <location>
        <begin position="199"/>
        <end position="353"/>
    </location>
</feature>
<feature type="transmembrane region" description="Helical" evidence="5">
    <location>
        <begin position="370"/>
        <end position="388"/>
    </location>
</feature>
<dbReference type="GO" id="GO:0016020">
    <property type="term" value="C:membrane"/>
    <property type="evidence" value="ECO:0007669"/>
    <property type="project" value="UniProtKB-SubCell"/>
</dbReference>
<evidence type="ECO:0000256" key="4">
    <source>
        <dbReference type="ARBA" id="ARBA00023136"/>
    </source>
</evidence>
<feature type="transmembrane region" description="Helical" evidence="5">
    <location>
        <begin position="116"/>
        <end position="143"/>
    </location>
</feature>
<dbReference type="InterPro" id="IPR007016">
    <property type="entry name" value="O-antigen_ligase-rel_domated"/>
</dbReference>
<name>A0A7D4QAD8_9SPHI</name>
<feature type="transmembrane region" description="Helical" evidence="5">
    <location>
        <begin position="163"/>
        <end position="182"/>
    </location>
</feature>
<evidence type="ECO:0000256" key="3">
    <source>
        <dbReference type="ARBA" id="ARBA00022989"/>
    </source>
</evidence>
<dbReference type="Proteomes" id="UP000505355">
    <property type="component" value="Chromosome"/>
</dbReference>
<protein>
    <submittedName>
        <fullName evidence="7">O-antigen ligase family protein</fullName>
    </submittedName>
</protein>
<feature type="transmembrane region" description="Helical" evidence="5">
    <location>
        <begin position="63"/>
        <end position="81"/>
    </location>
</feature>
<sequence>MKALFLIDDTTANRISYYHIMLMLATLPFDQFFSHAAFISFALHTLIHLDKTRLKALFTPRTLLLQAVFFITLSSALYSKYPATAGVDITRQLVILLFPVFFALTTLNINKYRDKLLTLFALVCVLVIAGLYVRAFYVIHYFHLPVRAIISNLFINHKFSGPINMHATFLSLQIALALFYLLTRLFEPRSVYLKTGLYIAVILLFAGIVQLGSKAVLVVVLIGINVVIPYFMVPVAKRLRFIAAAAVLSLIVIASSVSVNGFKERFVTDLANDLSKPVTNESVEPRLVRWEAAIQLVKKRPVFGYGAGSELSILGDKYFHDKLYIAYLNRLNAHNQYLTFLLTSGMVGLLIYLATLFYAVRTALWRRDMLFFVFTLLIITVSLSESLLNAEKGVYFYSFFLSFFVFGGIKKAAKSNYLFT</sequence>